<dbReference type="Proteomes" id="UP001140949">
    <property type="component" value="Unassembled WGS sequence"/>
</dbReference>
<evidence type="ECO:0000313" key="6">
    <source>
        <dbReference type="Proteomes" id="UP001140949"/>
    </source>
</evidence>
<evidence type="ECO:0000256" key="2">
    <source>
        <dbReference type="ARBA" id="ARBA00022884"/>
    </source>
</evidence>
<dbReference type="Pfam" id="PF01176">
    <property type="entry name" value="eIF-1a"/>
    <property type="match status" value="1"/>
</dbReference>
<keyword evidence="6" id="KW-1185">Reference proteome</keyword>
<dbReference type="InterPro" id="IPR001253">
    <property type="entry name" value="TIF_eIF-1A"/>
</dbReference>
<organism evidence="5 6">
    <name type="scientific">Iris pallida</name>
    <name type="common">Sweet iris</name>
    <dbReference type="NCBI Taxonomy" id="29817"/>
    <lineage>
        <taxon>Eukaryota</taxon>
        <taxon>Viridiplantae</taxon>
        <taxon>Streptophyta</taxon>
        <taxon>Embryophyta</taxon>
        <taxon>Tracheophyta</taxon>
        <taxon>Spermatophyta</taxon>
        <taxon>Magnoliopsida</taxon>
        <taxon>Liliopsida</taxon>
        <taxon>Asparagales</taxon>
        <taxon>Iridaceae</taxon>
        <taxon>Iridoideae</taxon>
        <taxon>Irideae</taxon>
        <taxon>Iris</taxon>
    </lineage>
</organism>
<accession>A0AAX6EHS4</accession>
<protein>
    <submittedName>
        <fullName evidence="5">RNA-binding protein EIF1AD isoform X1</fullName>
    </submittedName>
</protein>
<dbReference type="Gene3D" id="2.40.50.140">
    <property type="entry name" value="Nucleic acid-binding proteins"/>
    <property type="match status" value="1"/>
</dbReference>
<comment type="similarity">
    <text evidence="1">Belongs to the EIF1AD family.</text>
</comment>
<dbReference type="AlphaFoldDB" id="A0AAX6EHS4"/>
<feature type="region of interest" description="Disordered" evidence="3">
    <location>
        <begin position="114"/>
        <end position="170"/>
    </location>
</feature>
<evidence type="ECO:0000259" key="4">
    <source>
        <dbReference type="Pfam" id="PF01176"/>
    </source>
</evidence>
<feature type="domain" description="S1-like" evidence="4">
    <location>
        <begin position="25"/>
        <end position="75"/>
    </location>
</feature>
<name>A0AAX6EHS4_IRIPA</name>
<reference evidence="5" key="2">
    <citation type="submission" date="2023-04" db="EMBL/GenBank/DDBJ databases">
        <authorList>
            <person name="Bruccoleri R.E."/>
            <person name="Oakeley E.J."/>
            <person name="Faust A.-M."/>
            <person name="Dessus-Babus S."/>
            <person name="Altorfer M."/>
            <person name="Burckhardt D."/>
            <person name="Oertli M."/>
            <person name="Naumann U."/>
            <person name="Petersen F."/>
            <person name="Wong J."/>
        </authorList>
    </citation>
    <scope>NUCLEOTIDE SEQUENCE</scope>
    <source>
        <strain evidence="5">GSM-AAB239-AS_SAM_17_03QT</strain>
        <tissue evidence="5">Leaf</tissue>
    </source>
</reference>
<feature type="compositionally biased region" description="Acidic residues" evidence="3">
    <location>
        <begin position="128"/>
        <end position="142"/>
    </location>
</feature>
<dbReference type="GO" id="GO:0003723">
    <property type="term" value="F:RNA binding"/>
    <property type="evidence" value="ECO:0007669"/>
    <property type="project" value="UniProtKB-KW"/>
</dbReference>
<keyword evidence="2" id="KW-0694">RNA-binding</keyword>
<dbReference type="InterPro" id="IPR006196">
    <property type="entry name" value="RNA-binding_domain_S1_IF1"/>
</dbReference>
<evidence type="ECO:0000256" key="1">
    <source>
        <dbReference type="ARBA" id="ARBA00007340"/>
    </source>
</evidence>
<proteinExistence type="inferred from homology"/>
<gene>
    <name evidence="5" type="ORF">M6B38_189255</name>
</gene>
<evidence type="ECO:0000313" key="5">
    <source>
        <dbReference type="EMBL" id="KAJ6803652.1"/>
    </source>
</evidence>
<feature type="compositionally biased region" description="Acidic residues" evidence="3">
    <location>
        <begin position="158"/>
        <end position="170"/>
    </location>
</feature>
<dbReference type="PANTHER" id="PTHR21641">
    <property type="entry name" value="TRANSLATION INITIATION FACTOR-RELATED"/>
    <property type="match status" value="1"/>
</dbReference>
<dbReference type="EMBL" id="JANAVB010036419">
    <property type="protein sequence ID" value="KAJ6803652.1"/>
    <property type="molecule type" value="Genomic_DNA"/>
</dbReference>
<dbReference type="InterPro" id="IPR012340">
    <property type="entry name" value="NA-bd_OB-fold"/>
</dbReference>
<comment type="caution">
    <text evidence="5">The sequence shown here is derived from an EMBL/GenBank/DDBJ whole genome shotgun (WGS) entry which is preliminary data.</text>
</comment>
<reference evidence="5" key="1">
    <citation type="journal article" date="2023" name="GigaByte">
        <title>Genome assembly of the bearded iris, Iris pallida Lam.</title>
        <authorList>
            <person name="Bruccoleri R.E."/>
            <person name="Oakeley E.J."/>
            <person name="Faust A.M.E."/>
            <person name="Altorfer M."/>
            <person name="Dessus-Babus S."/>
            <person name="Burckhardt D."/>
            <person name="Oertli M."/>
            <person name="Naumann U."/>
            <person name="Petersen F."/>
            <person name="Wong J."/>
        </authorList>
    </citation>
    <scope>NUCLEOTIDE SEQUENCE</scope>
    <source>
        <strain evidence="5">GSM-AAB239-AS_SAM_17_03QT</strain>
    </source>
</reference>
<sequence>MRSGRKNLRKGSEEIAVSLREGHGIMQVVSLRGSNLIEVMDGKGVKSLALFPAKFQKSFWIKRGSFVVVDESGRDEALESGSKIACMVSQVLFHDQIRTLEKSSDWPAIFRTAAVENPKPREQQSTTEPEEDLSSDGDEDMPPLEANLNRSRPVEVYSDSESESESDPES</sequence>
<evidence type="ECO:0000256" key="3">
    <source>
        <dbReference type="SAM" id="MobiDB-lite"/>
    </source>
</evidence>
<dbReference type="SUPFAM" id="SSF50249">
    <property type="entry name" value="Nucleic acid-binding proteins"/>
    <property type="match status" value="1"/>
</dbReference>
<dbReference type="GO" id="GO:0003743">
    <property type="term" value="F:translation initiation factor activity"/>
    <property type="evidence" value="ECO:0007669"/>
    <property type="project" value="InterPro"/>
</dbReference>
<dbReference type="GO" id="GO:0005634">
    <property type="term" value="C:nucleus"/>
    <property type="evidence" value="ECO:0007669"/>
    <property type="project" value="TreeGrafter"/>
</dbReference>
<dbReference type="PANTHER" id="PTHR21641:SF0">
    <property type="entry name" value="RNA-BINDING PROTEIN EIF1AD-RELATED"/>
    <property type="match status" value="1"/>
</dbReference>
<dbReference type="InterPro" id="IPR039294">
    <property type="entry name" value="EIF1AD"/>
</dbReference>
<dbReference type="SMART" id="SM00652">
    <property type="entry name" value="eIF1a"/>
    <property type="match status" value="1"/>
</dbReference>